<sequence length="62" mass="6948">MQYWKYLLCENFSIEHPETDSSTSTVELDFTTLSGSLFKCGTTLFEKNTCLALTAAAKSFLI</sequence>
<comment type="caution">
    <text evidence="1">The sequence shown here is derived from an EMBL/GenBank/DDBJ whole genome shotgun (WGS) entry which is preliminary data.</text>
</comment>
<protein>
    <submittedName>
        <fullName evidence="1">Uncharacterized protein</fullName>
    </submittedName>
</protein>
<keyword evidence="2" id="KW-1185">Reference proteome</keyword>
<accession>A0A3M7S4W2</accession>
<evidence type="ECO:0000313" key="2">
    <source>
        <dbReference type="Proteomes" id="UP000276133"/>
    </source>
</evidence>
<name>A0A3M7S4W2_BRAPC</name>
<reference evidence="1 2" key="1">
    <citation type="journal article" date="2018" name="Sci. Rep.">
        <title>Genomic signatures of local adaptation to the degree of environmental predictability in rotifers.</title>
        <authorList>
            <person name="Franch-Gras L."/>
            <person name="Hahn C."/>
            <person name="Garcia-Roger E.M."/>
            <person name="Carmona M.J."/>
            <person name="Serra M."/>
            <person name="Gomez A."/>
        </authorList>
    </citation>
    <scope>NUCLEOTIDE SEQUENCE [LARGE SCALE GENOMIC DNA]</scope>
    <source>
        <strain evidence="1">HYR1</strain>
    </source>
</reference>
<evidence type="ECO:0000313" key="1">
    <source>
        <dbReference type="EMBL" id="RNA30719.1"/>
    </source>
</evidence>
<dbReference type="AlphaFoldDB" id="A0A3M7S4W2"/>
<proteinExistence type="predicted"/>
<dbReference type="EMBL" id="REGN01002049">
    <property type="protein sequence ID" value="RNA30719.1"/>
    <property type="molecule type" value="Genomic_DNA"/>
</dbReference>
<dbReference type="Proteomes" id="UP000276133">
    <property type="component" value="Unassembled WGS sequence"/>
</dbReference>
<gene>
    <name evidence="1" type="ORF">BpHYR1_031625</name>
</gene>
<organism evidence="1 2">
    <name type="scientific">Brachionus plicatilis</name>
    <name type="common">Marine rotifer</name>
    <name type="synonym">Brachionus muelleri</name>
    <dbReference type="NCBI Taxonomy" id="10195"/>
    <lineage>
        <taxon>Eukaryota</taxon>
        <taxon>Metazoa</taxon>
        <taxon>Spiralia</taxon>
        <taxon>Gnathifera</taxon>
        <taxon>Rotifera</taxon>
        <taxon>Eurotatoria</taxon>
        <taxon>Monogononta</taxon>
        <taxon>Pseudotrocha</taxon>
        <taxon>Ploima</taxon>
        <taxon>Brachionidae</taxon>
        <taxon>Brachionus</taxon>
    </lineage>
</organism>